<protein>
    <submittedName>
        <fullName evidence="1">Uncharacterized protein</fullName>
    </submittedName>
</protein>
<comment type="caution">
    <text evidence="1">The sequence shown here is derived from an EMBL/GenBank/DDBJ whole genome shotgun (WGS) entry which is preliminary data.</text>
</comment>
<organism evidence="1 2">
    <name type="scientific">Chitinophaga flava</name>
    <dbReference type="NCBI Taxonomy" id="2259036"/>
    <lineage>
        <taxon>Bacteria</taxon>
        <taxon>Pseudomonadati</taxon>
        <taxon>Bacteroidota</taxon>
        <taxon>Chitinophagia</taxon>
        <taxon>Chitinophagales</taxon>
        <taxon>Chitinophagaceae</taxon>
        <taxon>Chitinophaga</taxon>
    </lineage>
</organism>
<evidence type="ECO:0000313" key="1">
    <source>
        <dbReference type="EMBL" id="RBL92861.1"/>
    </source>
</evidence>
<keyword evidence="2" id="KW-1185">Reference proteome</keyword>
<dbReference type="RefSeq" id="WP_113615456.1">
    <property type="nucleotide sequence ID" value="NZ_QFFJ01000001.1"/>
</dbReference>
<dbReference type="EMBL" id="QFFJ01000001">
    <property type="protein sequence ID" value="RBL92861.1"/>
    <property type="molecule type" value="Genomic_DNA"/>
</dbReference>
<dbReference type="AlphaFoldDB" id="A0A365Y3I9"/>
<dbReference type="Proteomes" id="UP000253410">
    <property type="component" value="Unassembled WGS sequence"/>
</dbReference>
<sequence length="114" mass="12656">MEIAAVAREERSWLTLPDGPRHPAVLIRHTDMAGAALPLNLFSPSSFGNYPIASGNNVFKNHRTVQGLPTAAMIHRLERQAKSGSTVCDMRDRFMSLPGLRYQQEKSVLIQPQS</sequence>
<proteinExistence type="predicted"/>
<evidence type="ECO:0000313" key="2">
    <source>
        <dbReference type="Proteomes" id="UP000253410"/>
    </source>
</evidence>
<reference evidence="1 2" key="1">
    <citation type="submission" date="2018-05" db="EMBL/GenBank/DDBJ databases">
        <title>Chitinophaga sp. K3CV102501T nov., isolated from isolated from a monsoon evergreen broad-leaved forest soil.</title>
        <authorList>
            <person name="Lv Y."/>
        </authorList>
    </citation>
    <scope>NUCLEOTIDE SEQUENCE [LARGE SCALE GENOMIC DNA]</scope>
    <source>
        <strain evidence="1 2">GDMCC 1.1325</strain>
    </source>
</reference>
<accession>A0A365Y3I9</accession>
<gene>
    <name evidence="1" type="ORF">DF182_09855</name>
</gene>
<name>A0A365Y3I9_9BACT</name>